<dbReference type="InterPro" id="IPR003594">
    <property type="entry name" value="HATPase_dom"/>
</dbReference>
<feature type="domain" description="Signal transduction histidine kinase subgroup 3 dimerisation and phosphoacceptor" evidence="11">
    <location>
        <begin position="162"/>
        <end position="223"/>
    </location>
</feature>
<gene>
    <name evidence="12" type="ORF">GCM10010466_34210</name>
</gene>
<name>A0ABP6N946_9ACTN</name>
<evidence type="ECO:0000256" key="4">
    <source>
        <dbReference type="ARBA" id="ARBA00022679"/>
    </source>
</evidence>
<dbReference type="Pfam" id="PF07730">
    <property type="entry name" value="HisKA_3"/>
    <property type="match status" value="1"/>
</dbReference>
<keyword evidence="9" id="KW-1133">Transmembrane helix</keyword>
<dbReference type="SUPFAM" id="SSF55874">
    <property type="entry name" value="ATPase domain of HSP90 chaperone/DNA topoisomerase II/histidine kinase"/>
    <property type="match status" value="1"/>
</dbReference>
<organism evidence="12 13">
    <name type="scientific">Planomonospora alba</name>
    <dbReference type="NCBI Taxonomy" id="161354"/>
    <lineage>
        <taxon>Bacteria</taxon>
        <taxon>Bacillati</taxon>
        <taxon>Actinomycetota</taxon>
        <taxon>Actinomycetes</taxon>
        <taxon>Streptosporangiales</taxon>
        <taxon>Streptosporangiaceae</taxon>
        <taxon>Planomonospora</taxon>
    </lineage>
</organism>
<dbReference type="PANTHER" id="PTHR24421">
    <property type="entry name" value="NITRATE/NITRITE SENSOR PROTEIN NARX-RELATED"/>
    <property type="match status" value="1"/>
</dbReference>
<evidence type="ECO:0000259" key="10">
    <source>
        <dbReference type="Pfam" id="PF02518"/>
    </source>
</evidence>
<keyword evidence="9" id="KW-0472">Membrane</keyword>
<evidence type="ECO:0000256" key="3">
    <source>
        <dbReference type="ARBA" id="ARBA00022553"/>
    </source>
</evidence>
<keyword evidence="7" id="KW-0067">ATP-binding</keyword>
<feature type="transmembrane region" description="Helical" evidence="9">
    <location>
        <begin position="96"/>
        <end position="114"/>
    </location>
</feature>
<reference evidence="13" key="1">
    <citation type="journal article" date="2019" name="Int. J. Syst. Evol. Microbiol.">
        <title>The Global Catalogue of Microorganisms (GCM) 10K type strain sequencing project: providing services to taxonomists for standard genome sequencing and annotation.</title>
        <authorList>
            <consortium name="The Broad Institute Genomics Platform"/>
            <consortium name="The Broad Institute Genome Sequencing Center for Infectious Disease"/>
            <person name="Wu L."/>
            <person name="Ma J."/>
        </authorList>
    </citation>
    <scope>NUCLEOTIDE SEQUENCE [LARGE SCALE GENOMIC DNA]</scope>
    <source>
        <strain evidence="13">JCM 9373</strain>
    </source>
</reference>
<evidence type="ECO:0000256" key="6">
    <source>
        <dbReference type="ARBA" id="ARBA00022777"/>
    </source>
</evidence>
<dbReference type="EMBL" id="BAAAUT010000025">
    <property type="protein sequence ID" value="GAA3140285.1"/>
    <property type="molecule type" value="Genomic_DNA"/>
</dbReference>
<dbReference type="EC" id="2.7.13.3" evidence="2"/>
<keyword evidence="6 12" id="KW-0418">Kinase</keyword>
<keyword evidence="3" id="KW-0597">Phosphoprotein</keyword>
<keyword evidence="5" id="KW-0547">Nucleotide-binding</keyword>
<dbReference type="CDD" id="cd16917">
    <property type="entry name" value="HATPase_UhpB-NarQ-NarX-like"/>
    <property type="match status" value="1"/>
</dbReference>
<accession>A0ABP6N946</accession>
<feature type="domain" description="Histidine kinase/HSP90-like ATPase" evidence="10">
    <location>
        <begin position="267"/>
        <end position="354"/>
    </location>
</feature>
<comment type="catalytic activity">
    <reaction evidence="1">
        <text>ATP + protein L-histidine = ADP + protein N-phospho-L-histidine.</text>
        <dbReference type="EC" id="2.7.13.3"/>
    </reaction>
</comment>
<dbReference type="PANTHER" id="PTHR24421:SF10">
    <property type="entry name" value="NITRATE_NITRITE SENSOR PROTEIN NARQ"/>
    <property type="match status" value="1"/>
</dbReference>
<evidence type="ECO:0000259" key="11">
    <source>
        <dbReference type="Pfam" id="PF07730"/>
    </source>
</evidence>
<dbReference type="Gene3D" id="1.20.5.1930">
    <property type="match status" value="1"/>
</dbReference>
<dbReference type="Proteomes" id="UP001500320">
    <property type="component" value="Unassembled WGS sequence"/>
</dbReference>
<dbReference type="Pfam" id="PF02518">
    <property type="entry name" value="HATPase_c"/>
    <property type="match status" value="1"/>
</dbReference>
<evidence type="ECO:0000256" key="1">
    <source>
        <dbReference type="ARBA" id="ARBA00000085"/>
    </source>
</evidence>
<dbReference type="InterPro" id="IPR036890">
    <property type="entry name" value="HATPase_C_sf"/>
</dbReference>
<evidence type="ECO:0000256" key="8">
    <source>
        <dbReference type="ARBA" id="ARBA00023012"/>
    </source>
</evidence>
<protein>
    <recommendedName>
        <fullName evidence="2">histidine kinase</fullName>
        <ecNumber evidence="2">2.7.13.3</ecNumber>
    </recommendedName>
</protein>
<proteinExistence type="predicted"/>
<evidence type="ECO:0000256" key="7">
    <source>
        <dbReference type="ARBA" id="ARBA00022840"/>
    </source>
</evidence>
<evidence type="ECO:0000256" key="5">
    <source>
        <dbReference type="ARBA" id="ARBA00022741"/>
    </source>
</evidence>
<dbReference type="Gene3D" id="3.30.565.10">
    <property type="entry name" value="Histidine kinase-like ATPase, C-terminal domain"/>
    <property type="match status" value="1"/>
</dbReference>
<sequence>MDGAVDGGAAAGVVAVFWAWPALGAGAWPTVAAGAVLAGMTAGAMVLRRRAPFGATLAAGAATVAGTVLGVCQDPMLAAAWCLYPLAIERARRTRVVAGVLAGVFAGLAMVTAVPEGDAAGPGRQVVFAVAALSVSWLLGTVTGRQLATAREAERMRVQLEVARDVHDVVGHALGVVIAQSGVVLGLPDAREEELRETLSEVEEHARRALEDVQGLVRTLRAPDGGPAPGRDGLAEVVEATRAAGVDVDARVDAGGAVGGRVGAVAFRIVQEALSNVVRHAPGAWCTVRVRREGDVLVVRVRDGGARRPVGRAPGAGSGSGLRGMRERARLVGGTVAWGARPGGGFEVEARLPVGGAP</sequence>
<evidence type="ECO:0000256" key="9">
    <source>
        <dbReference type="SAM" id="Phobius"/>
    </source>
</evidence>
<dbReference type="GO" id="GO:0016301">
    <property type="term" value="F:kinase activity"/>
    <property type="evidence" value="ECO:0007669"/>
    <property type="project" value="UniProtKB-KW"/>
</dbReference>
<evidence type="ECO:0000256" key="2">
    <source>
        <dbReference type="ARBA" id="ARBA00012438"/>
    </source>
</evidence>
<dbReference type="InterPro" id="IPR050482">
    <property type="entry name" value="Sensor_HK_TwoCompSys"/>
</dbReference>
<comment type="caution">
    <text evidence="12">The sequence shown here is derived from an EMBL/GenBank/DDBJ whole genome shotgun (WGS) entry which is preliminary data.</text>
</comment>
<keyword evidence="9" id="KW-0812">Transmembrane</keyword>
<evidence type="ECO:0000313" key="12">
    <source>
        <dbReference type="EMBL" id="GAA3140285.1"/>
    </source>
</evidence>
<dbReference type="InterPro" id="IPR011712">
    <property type="entry name" value="Sig_transdc_His_kin_sub3_dim/P"/>
</dbReference>
<feature type="transmembrane region" description="Helical" evidence="9">
    <location>
        <begin position="126"/>
        <end position="148"/>
    </location>
</feature>
<evidence type="ECO:0000313" key="13">
    <source>
        <dbReference type="Proteomes" id="UP001500320"/>
    </source>
</evidence>
<feature type="transmembrane region" description="Helical" evidence="9">
    <location>
        <begin position="27"/>
        <end position="47"/>
    </location>
</feature>
<keyword evidence="13" id="KW-1185">Reference proteome</keyword>
<keyword evidence="4" id="KW-0808">Transferase</keyword>
<keyword evidence="8" id="KW-0902">Two-component regulatory system</keyword>